<proteinExistence type="predicted"/>
<dbReference type="EMBL" id="JAGFNP010000011">
    <property type="protein sequence ID" value="MBO3734782.1"/>
    <property type="molecule type" value="Genomic_DNA"/>
</dbReference>
<dbReference type="InterPro" id="IPR023765">
    <property type="entry name" value="SBP_5_CS"/>
</dbReference>
<dbReference type="PANTHER" id="PTHR30290">
    <property type="entry name" value="PERIPLASMIC BINDING COMPONENT OF ABC TRANSPORTER"/>
    <property type="match status" value="1"/>
</dbReference>
<evidence type="ECO:0000313" key="4">
    <source>
        <dbReference type="EMBL" id="MBO3734782.1"/>
    </source>
</evidence>
<comment type="caution">
    <text evidence="4">The sequence shown here is derived from an EMBL/GenBank/DDBJ whole genome shotgun (WGS) entry which is preliminary data.</text>
</comment>
<comment type="subcellular location">
    <subcellularLocation>
        <location evidence="1">Cell membrane</location>
        <topology evidence="1">Lipid-anchor</topology>
    </subcellularLocation>
</comment>
<dbReference type="PANTHER" id="PTHR30290:SF62">
    <property type="entry name" value="OLIGOPEPTIDE ABC TRANSPORTER, PERIPLASMIC OLIGOPEPTIDE-BINDING PROTEIN"/>
    <property type="match status" value="1"/>
</dbReference>
<sequence length="682" mass="74998">MSTQQPRSSLFTKTREGAATQWPDPRLSRRGLVLSGGAALAASAAGCSFFSTENDSGEAGGDKGKEAPMLAERVEAGELPPVEERLPKEPLVVKATEAIGRYGGTWNSAVTGASDGPWLWRTINDGHLLERSRDWTEIRMNVASAFEPNADASEFTITLREGIKWSDGTPLTTSDVEFAYADVALNAELTTAVPPELSSLDGTPAELEVVDDFTFIVRFTGPKPLFRDDMAVGVAGQRFTMYPRHYLEQFHPTYNPAADDEAVAEGYDGWVSRFTALGNLWNFQWENPDLPTLLPWICKKPVTDADYALFERNPYYWKVDEEGSQLPYLDEVRFNVIADVETMFAHAVNGDYEFHSRHFNDNAHRADAVDGEEAGGYTIIELEGTYSSDMNIAFNLNHADAGLRKVFQDKQFRIAMSHAINRRELIDVLWSRVGEPTQAAPRPESDFYDEDFATQYLEYDPDLAAQTLDAAGYAAGAGGARASADGTPLEFTVTVADDALLGTVWLDALDMIKDMWAAVGVTLHVNGQPRENWQAGVDENQYDLTVWTGDGGAIDETVAVQWYMCGGPSGGALFARQWSAHYTLNGAQDDEMLEPPPAPVVEQQDLYDQFLAEPDPAARAEIFKQILAVAKEQFYAVGTVRGQGSWAVASKRLHNFGGPMPENPSYGTPGPAAPEQWWLEPA</sequence>
<dbReference type="PROSITE" id="PS01040">
    <property type="entry name" value="SBP_BACTERIAL_5"/>
    <property type="match status" value="1"/>
</dbReference>
<name>A0ABS3U7N2_9ACTN</name>
<feature type="domain" description="Solute-binding protein family 5" evidence="3">
    <location>
        <begin position="138"/>
        <end position="563"/>
    </location>
</feature>
<keyword evidence="5" id="KW-1185">Reference proteome</keyword>
<reference evidence="4 5" key="1">
    <citation type="submission" date="2021-03" db="EMBL/GenBank/DDBJ databases">
        <title>Glycomyces sp. nov., a novel actinomycete isolated from soil.</title>
        <authorList>
            <person name="Yang X."/>
            <person name="Xu X."/>
        </authorList>
    </citation>
    <scope>NUCLEOTIDE SEQUENCE [LARGE SCALE GENOMIC DNA]</scope>
    <source>
        <strain evidence="4 5">NEAU-S30</strain>
    </source>
</reference>
<dbReference type="RefSeq" id="WP_208498145.1">
    <property type="nucleotide sequence ID" value="NZ_JAGFNP010000011.1"/>
</dbReference>
<feature type="region of interest" description="Disordered" evidence="2">
    <location>
        <begin position="660"/>
        <end position="682"/>
    </location>
</feature>
<dbReference type="Proteomes" id="UP000681341">
    <property type="component" value="Unassembled WGS sequence"/>
</dbReference>
<protein>
    <submittedName>
        <fullName evidence="4">ABC transporter substrate-binding protein</fullName>
    </submittedName>
</protein>
<dbReference type="Gene3D" id="3.40.190.10">
    <property type="entry name" value="Periplasmic binding protein-like II"/>
    <property type="match status" value="1"/>
</dbReference>
<evidence type="ECO:0000313" key="5">
    <source>
        <dbReference type="Proteomes" id="UP000681341"/>
    </source>
</evidence>
<dbReference type="PROSITE" id="PS51318">
    <property type="entry name" value="TAT"/>
    <property type="match status" value="1"/>
</dbReference>
<gene>
    <name evidence="4" type="ORF">J5V16_18300</name>
</gene>
<dbReference type="InterPro" id="IPR006311">
    <property type="entry name" value="TAT_signal"/>
</dbReference>
<feature type="region of interest" description="Disordered" evidence="2">
    <location>
        <begin position="1"/>
        <end position="24"/>
    </location>
</feature>
<dbReference type="InterPro" id="IPR039424">
    <property type="entry name" value="SBP_5"/>
</dbReference>
<feature type="compositionally biased region" description="Polar residues" evidence="2">
    <location>
        <begin position="1"/>
        <end position="12"/>
    </location>
</feature>
<evidence type="ECO:0000256" key="1">
    <source>
        <dbReference type="ARBA" id="ARBA00004193"/>
    </source>
</evidence>
<evidence type="ECO:0000259" key="3">
    <source>
        <dbReference type="Pfam" id="PF00496"/>
    </source>
</evidence>
<evidence type="ECO:0000256" key="2">
    <source>
        <dbReference type="SAM" id="MobiDB-lite"/>
    </source>
</evidence>
<dbReference type="SUPFAM" id="SSF53850">
    <property type="entry name" value="Periplasmic binding protein-like II"/>
    <property type="match status" value="1"/>
</dbReference>
<accession>A0ABS3U7N2</accession>
<dbReference type="Pfam" id="PF00496">
    <property type="entry name" value="SBP_bac_5"/>
    <property type="match status" value="1"/>
</dbReference>
<dbReference type="InterPro" id="IPR000914">
    <property type="entry name" value="SBP_5_dom"/>
</dbReference>
<organism evidence="4 5">
    <name type="scientific">Glycomyces niveus</name>
    <dbReference type="NCBI Taxonomy" id="2820287"/>
    <lineage>
        <taxon>Bacteria</taxon>
        <taxon>Bacillati</taxon>
        <taxon>Actinomycetota</taxon>
        <taxon>Actinomycetes</taxon>
        <taxon>Glycomycetales</taxon>
        <taxon>Glycomycetaceae</taxon>
        <taxon>Glycomyces</taxon>
    </lineage>
</organism>
<dbReference type="Gene3D" id="3.10.105.10">
    <property type="entry name" value="Dipeptide-binding Protein, Domain 3"/>
    <property type="match status" value="1"/>
</dbReference>
<dbReference type="CDD" id="cd08500">
    <property type="entry name" value="PBP2_NikA_DppA_OppA_like_4"/>
    <property type="match status" value="1"/>
</dbReference>